<dbReference type="Pfam" id="PF25954">
    <property type="entry name" value="Beta-barrel_RND_2"/>
    <property type="match status" value="1"/>
</dbReference>
<dbReference type="Proteomes" id="UP001575181">
    <property type="component" value="Unassembled WGS sequence"/>
</dbReference>
<comment type="caution">
    <text evidence="9">The sequence shown here is derived from an EMBL/GenBank/DDBJ whole genome shotgun (WGS) entry which is preliminary data.</text>
</comment>
<accession>A0ABV4TVD7</accession>
<feature type="compositionally biased region" description="Basic and acidic residues" evidence="3">
    <location>
        <begin position="432"/>
        <end position="465"/>
    </location>
</feature>
<evidence type="ECO:0000313" key="9">
    <source>
        <dbReference type="EMBL" id="MFA9461282.1"/>
    </source>
</evidence>
<dbReference type="InterPro" id="IPR058790">
    <property type="entry name" value="BSH_CusB"/>
</dbReference>
<dbReference type="SUPFAM" id="SSF111369">
    <property type="entry name" value="HlyD-like secretion proteins"/>
    <property type="match status" value="1"/>
</dbReference>
<feature type="compositionally biased region" description="Basic and acidic residues" evidence="3">
    <location>
        <begin position="478"/>
        <end position="489"/>
    </location>
</feature>
<dbReference type="InterPro" id="IPR058649">
    <property type="entry name" value="CzcB_C"/>
</dbReference>
<reference evidence="9 10" key="1">
    <citation type="submission" date="2024-08" db="EMBL/GenBank/DDBJ databases">
        <title>Whole-genome sequencing of halo(alkali)philic microorganisms from hypersaline lakes.</title>
        <authorList>
            <person name="Sorokin D.Y."/>
            <person name="Merkel A.Y."/>
            <person name="Messina E."/>
            <person name="Yakimov M."/>
        </authorList>
    </citation>
    <scope>NUCLEOTIDE SEQUENCE [LARGE SCALE GENOMIC DNA]</scope>
    <source>
        <strain evidence="9 10">Cl-TMA</strain>
    </source>
</reference>
<feature type="domain" description="CusB-like beta-barrel" evidence="7">
    <location>
        <begin position="275"/>
        <end position="350"/>
    </location>
</feature>
<dbReference type="PANTHER" id="PTHR30097">
    <property type="entry name" value="CATION EFFLUX SYSTEM PROTEIN CUSB"/>
    <property type="match status" value="1"/>
</dbReference>
<dbReference type="EMBL" id="JBGUAW010000007">
    <property type="protein sequence ID" value="MFA9461282.1"/>
    <property type="molecule type" value="Genomic_DNA"/>
</dbReference>
<dbReference type="NCBIfam" id="TIGR01730">
    <property type="entry name" value="RND_mfp"/>
    <property type="match status" value="1"/>
</dbReference>
<dbReference type="InterPro" id="IPR051909">
    <property type="entry name" value="MFP_Cation_Efflux"/>
</dbReference>
<feature type="domain" description="Heavy metal binding" evidence="4">
    <location>
        <begin position="66"/>
        <end position="92"/>
    </location>
</feature>
<feature type="domain" description="CzcB-like C-terminal circularly permuted SH3-like" evidence="8">
    <location>
        <begin position="358"/>
        <end position="418"/>
    </location>
</feature>
<sequence length="679" mass="73225">MSSTLKSTLLLVIGVALGVGALYGVGVYQPTWLGLETGGAASGGKGSGGQAANRDDGGEEEREVLYWVAPMDDSYRRDKPGKSPMGMDLVPVYADEAAGKPGTVEISPEVVNNLGVKTAQAERRTLNRTLRTVGTVTYDERKVSHIHTRVEGWVEKLYLDAEGDRVSVDERILEIYSPELVTAQEEYLLALRRQQRLGGSGAVSPMEDMVRQARERLLFYGIAPEEIEELRRTGEIQRTVVLRAPHAGVVTRLGVREGMRVTPEKNLYTVADLSTVWVMADVYAYQAEWVAENDPVTLELPFYPGREWRGKVDYVYPYMDPDTRTVNARLVFDNPDGTLKPQMFAKAVIHADPQKDVIAVPRESVIRTGKREVVVTALGEGRFRPVKVKTGVESGEWVEIRKGLAAGQKVVTSGQFLLDAESDFGAAMERMDSGEKKKDMEGMDHGDTNRGRKDGSGDSMNHGDMDQESMEEDAGSPMDHEGHSMEEKTSLLGAPGLDGGGEPGKWGGKSKRRGQEAAPTGIPSQWGILDKGTARLAPDRAPKAAIPPVEEASGEHAPVTPPVGAASGRDAFRLNRSGALTRPIAVGSRRGREAAATKASSGWAILTKGMAQRDRDRVPAAAMPPVKAASEEHALVMPPVGAASGRDAFRFGIRESLGFSVAAGSRSHRGADAGPEAHS</sequence>
<feature type="domain" description="CusB-like barrel-sandwich hybrid" evidence="6">
    <location>
        <begin position="143"/>
        <end position="271"/>
    </location>
</feature>
<proteinExistence type="inferred from homology"/>
<evidence type="ECO:0000259" key="5">
    <source>
        <dbReference type="Pfam" id="PF25869"/>
    </source>
</evidence>
<feature type="region of interest" description="Disordered" evidence="3">
    <location>
        <begin position="40"/>
        <end position="60"/>
    </location>
</feature>
<dbReference type="Pfam" id="PF19335">
    <property type="entry name" value="HMBD"/>
    <property type="match status" value="1"/>
</dbReference>
<dbReference type="InterPro" id="IPR045800">
    <property type="entry name" value="HMBD"/>
</dbReference>
<dbReference type="PANTHER" id="PTHR30097:SF15">
    <property type="entry name" value="CATION EFFLUX SYSTEM PROTEIN CUSB"/>
    <property type="match status" value="1"/>
</dbReference>
<evidence type="ECO:0000256" key="1">
    <source>
        <dbReference type="ARBA" id="ARBA00009477"/>
    </source>
</evidence>
<gene>
    <name evidence="9" type="ORF">ACERLL_10640</name>
</gene>
<feature type="region of interest" description="Disordered" evidence="3">
    <location>
        <begin position="546"/>
        <end position="569"/>
    </location>
</feature>
<dbReference type="InterPro" id="IPR006143">
    <property type="entry name" value="RND_pump_MFP"/>
</dbReference>
<dbReference type="Pfam" id="PF25975">
    <property type="entry name" value="CzcB_C"/>
    <property type="match status" value="1"/>
</dbReference>
<evidence type="ECO:0000259" key="7">
    <source>
        <dbReference type="Pfam" id="PF25954"/>
    </source>
</evidence>
<dbReference type="Pfam" id="PF25869">
    <property type="entry name" value="3HB_CusB"/>
    <property type="match status" value="1"/>
</dbReference>
<keyword evidence="10" id="KW-1185">Reference proteome</keyword>
<dbReference type="Gene3D" id="2.40.30.170">
    <property type="match status" value="1"/>
</dbReference>
<feature type="compositionally biased region" description="Gly residues" evidence="3">
    <location>
        <begin position="496"/>
        <end position="507"/>
    </location>
</feature>
<feature type="compositionally biased region" description="Gly residues" evidence="3">
    <location>
        <begin position="40"/>
        <end position="49"/>
    </location>
</feature>
<evidence type="ECO:0000259" key="4">
    <source>
        <dbReference type="Pfam" id="PF19335"/>
    </source>
</evidence>
<dbReference type="Gene3D" id="2.40.420.20">
    <property type="match status" value="1"/>
</dbReference>
<feature type="region of interest" description="Disordered" evidence="3">
    <location>
        <begin position="432"/>
        <end position="529"/>
    </location>
</feature>
<evidence type="ECO:0000259" key="6">
    <source>
        <dbReference type="Pfam" id="PF25919"/>
    </source>
</evidence>
<evidence type="ECO:0000259" key="8">
    <source>
        <dbReference type="Pfam" id="PF25975"/>
    </source>
</evidence>
<dbReference type="Gene3D" id="6.10.140.730">
    <property type="match status" value="1"/>
</dbReference>
<name>A0ABV4TVD7_9GAMM</name>
<keyword evidence="2" id="KW-0813">Transport</keyword>
<evidence type="ECO:0000256" key="2">
    <source>
        <dbReference type="ARBA" id="ARBA00022448"/>
    </source>
</evidence>
<evidence type="ECO:0000313" key="10">
    <source>
        <dbReference type="Proteomes" id="UP001575181"/>
    </source>
</evidence>
<protein>
    <submittedName>
        <fullName evidence="9">Efflux RND transporter periplasmic adaptor subunit</fullName>
    </submittedName>
</protein>
<dbReference type="InterPro" id="IPR058791">
    <property type="entry name" value="3HB_CusB"/>
</dbReference>
<feature type="domain" description="CusB-like three alpha-helical bundle" evidence="5">
    <location>
        <begin position="179"/>
        <end position="237"/>
    </location>
</feature>
<dbReference type="InterPro" id="IPR058792">
    <property type="entry name" value="Beta-barrel_RND_2"/>
</dbReference>
<dbReference type="RefSeq" id="WP_373656070.1">
    <property type="nucleotide sequence ID" value="NZ_JBGUAW010000007.1"/>
</dbReference>
<comment type="similarity">
    <text evidence="1">Belongs to the membrane fusion protein (MFP) (TC 8.A.1) family.</text>
</comment>
<evidence type="ECO:0000256" key="3">
    <source>
        <dbReference type="SAM" id="MobiDB-lite"/>
    </source>
</evidence>
<organism evidence="9 10">
    <name type="scientific">Thiohalorhabdus methylotrophus</name>
    <dbReference type="NCBI Taxonomy" id="3242694"/>
    <lineage>
        <taxon>Bacteria</taxon>
        <taxon>Pseudomonadati</taxon>
        <taxon>Pseudomonadota</taxon>
        <taxon>Gammaproteobacteria</taxon>
        <taxon>Thiohalorhabdales</taxon>
        <taxon>Thiohalorhabdaceae</taxon>
        <taxon>Thiohalorhabdus</taxon>
    </lineage>
</organism>
<dbReference type="Pfam" id="PF25919">
    <property type="entry name" value="BSH_CusB"/>
    <property type="match status" value="1"/>
</dbReference>
<dbReference type="Gene3D" id="2.40.50.100">
    <property type="match status" value="1"/>
</dbReference>